<name>A0A037ZKR4_9RHOB</name>
<dbReference type="InterPro" id="IPR050129">
    <property type="entry name" value="Zn_alcohol_dh"/>
</dbReference>
<gene>
    <name evidence="6" type="ORF">ACMU_00615</name>
</gene>
<proteinExistence type="inferred from homology"/>
<comment type="similarity">
    <text evidence="4">Belongs to the zinc-containing alcohol dehydrogenase family.</text>
</comment>
<dbReference type="Pfam" id="PF00107">
    <property type="entry name" value="ADH_zinc_N"/>
    <property type="match status" value="1"/>
</dbReference>
<dbReference type="InterPro" id="IPR020843">
    <property type="entry name" value="ER"/>
</dbReference>
<dbReference type="PROSITE" id="PS00059">
    <property type="entry name" value="ADH_ZINC"/>
    <property type="match status" value="1"/>
</dbReference>
<dbReference type="AlphaFoldDB" id="A0A037ZKR4"/>
<evidence type="ECO:0000259" key="5">
    <source>
        <dbReference type="SMART" id="SM00829"/>
    </source>
</evidence>
<evidence type="ECO:0000256" key="4">
    <source>
        <dbReference type="RuleBase" id="RU361277"/>
    </source>
</evidence>
<dbReference type="OrthoDB" id="9809185at2"/>
<dbReference type="GO" id="GO:0008270">
    <property type="term" value="F:zinc ion binding"/>
    <property type="evidence" value="ECO:0007669"/>
    <property type="project" value="InterPro"/>
</dbReference>
<evidence type="ECO:0000313" key="7">
    <source>
        <dbReference type="Proteomes" id="UP000026249"/>
    </source>
</evidence>
<comment type="caution">
    <text evidence="6">The sequence shown here is derived from an EMBL/GenBank/DDBJ whole genome shotgun (WGS) entry which is preliminary data.</text>
</comment>
<accession>A0A037ZKR4</accession>
<sequence>MKAIRIHGANDVRISEMDQPKPGPGQVLLRVLATGICGTDVEIFDGVMAYFVRGMASYPVTPGHEWVGEVVECGEGVEGLHPGQRAVGECSVGCMACPTCLAGNYHQCPNRTETGILNRDGGFAEYILFPALFLHPISESVDPRAAALVEPTAIAYNGVKNADISPSDRLVIHGDGPIGLLVLQVAKAFGAQSIAMVGGTPARLDLARTLGADVTINALAEDVAAKLAEFGNGRMPNKAIEATGIPQAAATALTAIEPGGTVVLQGLFGGRLLDGFDLDQIVINDLSVKGALGSPGIWPDVIKMIEQGRVDPLAIVSHSLSLDQFEQGIGMVKNHEGIKLVVTQTETAS</sequence>
<dbReference type="InterPro" id="IPR002328">
    <property type="entry name" value="ADH_Zn_CS"/>
</dbReference>
<dbReference type="SMART" id="SM00829">
    <property type="entry name" value="PKS_ER"/>
    <property type="match status" value="1"/>
</dbReference>
<dbReference type="SUPFAM" id="SSF50129">
    <property type="entry name" value="GroES-like"/>
    <property type="match status" value="1"/>
</dbReference>
<evidence type="ECO:0000256" key="3">
    <source>
        <dbReference type="ARBA" id="ARBA00023002"/>
    </source>
</evidence>
<protein>
    <recommendedName>
        <fullName evidence="5">Enoyl reductase (ER) domain-containing protein</fullName>
    </recommendedName>
</protein>
<keyword evidence="3" id="KW-0560">Oxidoreductase</keyword>
<dbReference type="InterPro" id="IPR011032">
    <property type="entry name" value="GroES-like_sf"/>
</dbReference>
<evidence type="ECO:0000256" key="1">
    <source>
        <dbReference type="ARBA" id="ARBA00022723"/>
    </source>
</evidence>
<evidence type="ECO:0000256" key="2">
    <source>
        <dbReference type="ARBA" id="ARBA00022833"/>
    </source>
</evidence>
<feature type="domain" description="Enoyl reductase (ER)" evidence="5">
    <location>
        <begin position="8"/>
        <end position="342"/>
    </location>
</feature>
<keyword evidence="7" id="KW-1185">Reference proteome</keyword>
<dbReference type="PANTHER" id="PTHR43401:SF2">
    <property type="entry name" value="L-THREONINE 3-DEHYDROGENASE"/>
    <property type="match status" value="1"/>
</dbReference>
<dbReference type="STRING" id="1454373.ACMU_00615"/>
<dbReference type="RefSeq" id="WP_152544469.1">
    <property type="nucleotide sequence ID" value="NZ_JFKE01000001.1"/>
</dbReference>
<dbReference type="InterPro" id="IPR013154">
    <property type="entry name" value="ADH-like_N"/>
</dbReference>
<dbReference type="Gene3D" id="3.90.180.10">
    <property type="entry name" value="Medium-chain alcohol dehydrogenases, catalytic domain"/>
    <property type="match status" value="1"/>
</dbReference>
<dbReference type="GO" id="GO:0016616">
    <property type="term" value="F:oxidoreductase activity, acting on the CH-OH group of donors, NAD or NADP as acceptor"/>
    <property type="evidence" value="ECO:0007669"/>
    <property type="project" value="UniProtKB-ARBA"/>
</dbReference>
<organism evidence="6 7">
    <name type="scientific">Actibacterium mucosum KCTC 23349</name>
    <dbReference type="NCBI Taxonomy" id="1454373"/>
    <lineage>
        <taxon>Bacteria</taxon>
        <taxon>Pseudomonadati</taxon>
        <taxon>Pseudomonadota</taxon>
        <taxon>Alphaproteobacteria</taxon>
        <taxon>Rhodobacterales</taxon>
        <taxon>Roseobacteraceae</taxon>
        <taxon>Actibacterium</taxon>
    </lineage>
</organism>
<dbReference type="Proteomes" id="UP000026249">
    <property type="component" value="Unassembled WGS sequence"/>
</dbReference>
<dbReference type="InterPro" id="IPR013149">
    <property type="entry name" value="ADH-like_C"/>
</dbReference>
<comment type="cofactor">
    <cofactor evidence="4">
        <name>Zn(2+)</name>
        <dbReference type="ChEBI" id="CHEBI:29105"/>
    </cofactor>
</comment>
<keyword evidence="2 4" id="KW-0862">Zinc</keyword>
<dbReference type="PANTHER" id="PTHR43401">
    <property type="entry name" value="L-THREONINE 3-DEHYDROGENASE"/>
    <property type="match status" value="1"/>
</dbReference>
<dbReference type="InterPro" id="IPR036291">
    <property type="entry name" value="NAD(P)-bd_dom_sf"/>
</dbReference>
<dbReference type="Gene3D" id="3.40.50.720">
    <property type="entry name" value="NAD(P)-binding Rossmann-like Domain"/>
    <property type="match status" value="1"/>
</dbReference>
<evidence type="ECO:0000313" key="6">
    <source>
        <dbReference type="EMBL" id="KAJ57026.1"/>
    </source>
</evidence>
<dbReference type="SUPFAM" id="SSF51735">
    <property type="entry name" value="NAD(P)-binding Rossmann-fold domains"/>
    <property type="match status" value="1"/>
</dbReference>
<dbReference type="Pfam" id="PF08240">
    <property type="entry name" value="ADH_N"/>
    <property type="match status" value="1"/>
</dbReference>
<reference evidence="6 7" key="1">
    <citation type="submission" date="2014-03" db="EMBL/GenBank/DDBJ databases">
        <title>Draft Genome Sequence of Actibacterium mucosum KCTC 23349, a Marine Alphaproteobacterium with Complex Ionic Requirements Isolated from Mediterranean Seawater at Malvarrosa Beach, Valencia, Spain.</title>
        <authorList>
            <person name="Arahal D.R."/>
            <person name="Shao Z."/>
            <person name="Lai Q."/>
            <person name="Pujalte M.J."/>
        </authorList>
    </citation>
    <scope>NUCLEOTIDE SEQUENCE [LARGE SCALE GENOMIC DNA]</scope>
    <source>
        <strain evidence="6 7">KCTC 23349</strain>
    </source>
</reference>
<dbReference type="EMBL" id="JFKE01000001">
    <property type="protein sequence ID" value="KAJ57026.1"/>
    <property type="molecule type" value="Genomic_DNA"/>
</dbReference>
<keyword evidence="1 4" id="KW-0479">Metal-binding</keyword>